<comment type="caution">
    <text evidence="1">The sequence shown here is derived from an EMBL/GenBank/DDBJ whole genome shotgun (WGS) entry which is preliminary data.</text>
</comment>
<dbReference type="AlphaFoldDB" id="A0A7Y4H5T0"/>
<protein>
    <submittedName>
        <fullName evidence="1">Uncharacterized protein</fullName>
    </submittedName>
</protein>
<name>A0A7Y4H5T0_9BRAD</name>
<reference evidence="1 2" key="1">
    <citation type="submission" date="2020-03" db="EMBL/GenBank/DDBJ databases">
        <title>Bradyrhizobium diversity isolated from nodules of Muelleranthus trifoliolatus.</title>
        <authorList>
            <person name="Klepa M."/>
            <person name="Helene L."/>
            <person name="Hungria M."/>
        </authorList>
    </citation>
    <scope>NUCLEOTIDE SEQUENCE [LARGE SCALE GENOMIC DNA]</scope>
    <source>
        <strain evidence="1 2">WSM 1744</strain>
    </source>
</reference>
<organism evidence="1 2">
    <name type="scientific">Bradyrhizobium archetypum</name>
    <dbReference type="NCBI Taxonomy" id="2721160"/>
    <lineage>
        <taxon>Bacteria</taxon>
        <taxon>Pseudomonadati</taxon>
        <taxon>Pseudomonadota</taxon>
        <taxon>Alphaproteobacteria</taxon>
        <taxon>Hyphomicrobiales</taxon>
        <taxon>Nitrobacteraceae</taxon>
        <taxon>Bradyrhizobium</taxon>
    </lineage>
</organism>
<dbReference type="Proteomes" id="UP000528734">
    <property type="component" value="Unassembled WGS sequence"/>
</dbReference>
<dbReference type="RefSeq" id="WP_171710627.1">
    <property type="nucleotide sequence ID" value="NZ_JAAVLW010000004.1"/>
</dbReference>
<keyword evidence="2" id="KW-1185">Reference proteome</keyword>
<dbReference type="EMBL" id="JAAVLW010000004">
    <property type="protein sequence ID" value="NOJ47782.1"/>
    <property type="molecule type" value="Genomic_DNA"/>
</dbReference>
<gene>
    <name evidence="1" type="ORF">HCN50_16260</name>
</gene>
<evidence type="ECO:0000313" key="1">
    <source>
        <dbReference type="EMBL" id="NOJ47782.1"/>
    </source>
</evidence>
<proteinExistence type="predicted"/>
<accession>A0A7Y4H5T0</accession>
<evidence type="ECO:0000313" key="2">
    <source>
        <dbReference type="Proteomes" id="UP000528734"/>
    </source>
</evidence>
<sequence>MEGAGYLAIWSDLAPQDETDWAHWITREHAAERVGTFSLPKRLLPA</sequence>